<name>A0A9D2PPS4_9FIRM</name>
<dbReference type="AlphaFoldDB" id="A0A9D2PPS4"/>
<reference evidence="1" key="1">
    <citation type="journal article" date="2021" name="PeerJ">
        <title>Extensive microbial diversity within the chicken gut microbiome revealed by metagenomics and culture.</title>
        <authorList>
            <person name="Gilroy R."/>
            <person name="Ravi A."/>
            <person name="Getino M."/>
            <person name="Pursley I."/>
            <person name="Horton D.L."/>
            <person name="Alikhan N.F."/>
            <person name="Baker D."/>
            <person name="Gharbi K."/>
            <person name="Hall N."/>
            <person name="Watson M."/>
            <person name="Adriaenssens E.M."/>
            <person name="Foster-Nyarko E."/>
            <person name="Jarju S."/>
            <person name="Secka A."/>
            <person name="Antonio M."/>
            <person name="Oren A."/>
            <person name="Chaudhuri R.R."/>
            <person name="La Ragione R."/>
            <person name="Hildebrand F."/>
            <person name="Pallen M.J."/>
        </authorList>
    </citation>
    <scope>NUCLEOTIDE SEQUENCE</scope>
    <source>
        <strain evidence="1">ChiBcec2-3848</strain>
    </source>
</reference>
<proteinExistence type="predicted"/>
<organism evidence="1 2">
    <name type="scientific">Candidatus Blautia merdavium</name>
    <dbReference type="NCBI Taxonomy" id="2838494"/>
    <lineage>
        <taxon>Bacteria</taxon>
        <taxon>Bacillati</taxon>
        <taxon>Bacillota</taxon>
        <taxon>Clostridia</taxon>
        <taxon>Lachnospirales</taxon>
        <taxon>Lachnospiraceae</taxon>
        <taxon>Blautia</taxon>
    </lineage>
</organism>
<dbReference type="InterPro" id="IPR025324">
    <property type="entry name" value="DUF4230"/>
</dbReference>
<dbReference type="EMBL" id="DWVZ01000100">
    <property type="protein sequence ID" value="HJC63456.1"/>
    <property type="molecule type" value="Genomic_DNA"/>
</dbReference>
<sequence>MKKQFARMFALVAAAAILILGIAAGRFWEAGRQSSAKLDSSAITAQLRELSSLSTAELEYRGLVRYQDGEIPLLTKKAFTMIYDTHIKAGIDFSQIQVEAADQALTIRLPQAEIQDVSIASDSLEFYDEKFALFNFQDRTDTVTALQYAEEDARERAADTDLTSAANEKAQTLILGFLNSLWSSEDAPEIHFETLSSESGSGAETAPAA</sequence>
<reference evidence="1" key="2">
    <citation type="submission" date="2021-04" db="EMBL/GenBank/DDBJ databases">
        <authorList>
            <person name="Gilroy R."/>
        </authorList>
    </citation>
    <scope>NUCLEOTIDE SEQUENCE</scope>
    <source>
        <strain evidence="1">ChiBcec2-3848</strain>
    </source>
</reference>
<comment type="caution">
    <text evidence="1">The sequence shown here is derived from an EMBL/GenBank/DDBJ whole genome shotgun (WGS) entry which is preliminary data.</text>
</comment>
<dbReference type="Proteomes" id="UP000823886">
    <property type="component" value="Unassembled WGS sequence"/>
</dbReference>
<evidence type="ECO:0000313" key="2">
    <source>
        <dbReference type="Proteomes" id="UP000823886"/>
    </source>
</evidence>
<evidence type="ECO:0000313" key="1">
    <source>
        <dbReference type="EMBL" id="HJC63456.1"/>
    </source>
</evidence>
<accession>A0A9D2PPS4</accession>
<protein>
    <submittedName>
        <fullName evidence="1">DUF4230 domain-containing protein</fullName>
    </submittedName>
</protein>
<gene>
    <name evidence="1" type="ORF">H9753_07550</name>
</gene>
<dbReference type="Pfam" id="PF14014">
    <property type="entry name" value="DUF4230"/>
    <property type="match status" value="1"/>
</dbReference>